<reference evidence="1 2" key="1">
    <citation type="submission" date="2024-04" db="EMBL/GenBank/DDBJ databases">
        <title>Human intestinal bacterial collection.</title>
        <authorList>
            <person name="Pauvert C."/>
            <person name="Hitch T.C.A."/>
            <person name="Clavel T."/>
        </authorList>
    </citation>
    <scope>NUCLEOTIDE SEQUENCE [LARGE SCALE GENOMIC DNA]</scope>
    <source>
        <strain evidence="1 2">CLA-SR-H026</strain>
    </source>
</reference>
<name>A0ABV1J4S2_9FIRM</name>
<evidence type="ECO:0000313" key="2">
    <source>
        <dbReference type="Proteomes" id="UP001481872"/>
    </source>
</evidence>
<comment type="caution">
    <text evidence="1">The sequence shown here is derived from an EMBL/GenBank/DDBJ whole genome shotgun (WGS) entry which is preliminary data.</text>
</comment>
<dbReference type="InterPro" id="IPR046590">
    <property type="entry name" value="DUF6648"/>
</dbReference>
<dbReference type="RefSeq" id="WP_349053579.1">
    <property type="nucleotide sequence ID" value="NZ_JBBNPS010000004.1"/>
</dbReference>
<sequence>MHSYDDDSMTMEPICDKWFQHFMERRSALIRAYERGDLNKKEFLQTNLKDMHSSNVRPFFLIDRLEKGIFNYQYYNALAKSYRMEARRVKRMQKSNREYCRSLSLAEKYYGKKDDTILEILDFVDYKNVYGYFVHCDGKKLQDRLFEIVFIEYPEYILHSTSKRVYEALVDRGVFMEEKKRSKIDTYINDRY</sequence>
<dbReference type="Pfam" id="PF20353">
    <property type="entry name" value="DUF6648"/>
    <property type="match status" value="1"/>
</dbReference>
<keyword evidence="2" id="KW-1185">Reference proteome</keyword>
<dbReference type="EMBL" id="JBBNPS010000004">
    <property type="protein sequence ID" value="MEQ3353190.1"/>
    <property type="molecule type" value="Genomic_DNA"/>
</dbReference>
<protein>
    <submittedName>
        <fullName evidence="1">DUF6648 family protein</fullName>
    </submittedName>
</protein>
<proteinExistence type="predicted"/>
<dbReference type="Proteomes" id="UP001481872">
    <property type="component" value="Unassembled WGS sequence"/>
</dbReference>
<accession>A0ABV1J4S2</accession>
<evidence type="ECO:0000313" key="1">
    <source>
        <dbReference type="EMBL" id="MEQ3353190.1"/>
    </source>
</evidence>
<gene>
    <name evidence="1" type="ORF">AAA081_02585</name>
</gene>
<organism evidence="1 2">
    <name type="scientific">Aedoeadaptatus acetigenes</name>
    <dbReference type="NCBI Taxonomy" id="2981723"/>
    <lineage>
        <taxon>Bacteria</taxon>
        <taxon>Bacillati</taxon>
        <taxon>Bacillota</taxon>
        <taxon>Tissierellia</taxon>
        <taxon>Tissierellales</taxon>
        <taxon>Peptoniphilaceae</taxon>
        <taxon>Aedoeadaptatus</taxon>
    </lineage>
</organism>